<evidence type="ECO:0000259" key="1">
    <source>
        <dbReference type="Pfam" id="PF00108"/>
    </source>
</evidence>
<protein>
    <submittedName>
        <fullName evidence="3">Acetyl-CoA C-acetyltransferase</fullName>
    </submittedName>
</protein>
<feature type="domain" description="Thiolase C-terminal" evidence="2">
    <location>
        <begin position="250"/>
        <end position="384"/>
    </location>
</feature>
<accession>A0A1H8IFA3</accession>
<dbReference type="STRING" id="933059.SAMN04488103_106208"/>
<dbReference type="InterPro" id="IPR016039">
    <property type="entry name" value="Thiolase-like"/>
</dbReference>
<dbReference type="PIRSF" id="PIRSF000429">
    <property type="entry name" value="Ac-CoA_Ac_transf"/>
    <property type="match status" value="1"/>
</dbReference>
<keyword evidence="3" id="KW-0808">Transferase</keyword>
<dbReference type="SUPFAM" id="SSF53901">
    <property type="entry name" value="Thiolase-like"/>
    <property type="match status" value="1"/>
</dbReference>
<dbReference type="InterPro" id="IPR002155">
    <property type="entry name" value="Thiolase"/>
</dbReference>
<dbReference type="EMBL" id="FOCE01000006">
    <property type="protein sequence ID" value="SEN67194.1"/>
    <property type="molecule type" value="Genomic_DNA"/>
</dbReference>
<dbReference type="Pfam" id="PF22691">
    <property type="entry name" value="Thiolase_C_1"/>
    <property type="match status" value="1"/>
</dbReference>
<evidence type="ECO:0000313" key="3">
    <source>
        <dbReference type="EMBL" id="SEN67194.1"/>
    </source>
</evidence>
<sequence length="388" mass="40092">MTGIHIVGSGHTAFGRFDARSLEDLIVEATREALAEAGLTGADIDAVYLAHFNAGMASDGFASSLVHQADDGLRFKPATRVENACASGSGALHAGMNAIRAGQAKRVLVVGVEKMTHRSTAEVTAALGSAGYQGDPAEAGLSFPQVFALAARAYAERYSDPMEAMARIAAKNHANALANPLAQMRREMSFEACNTVTEKNPLIAPPLRLSDCSLISDGAAAVVLSADPAAHARSAHIRAAVHLSDFLPMSRRDLLAFEGPKRAVAQAYAQAGVTVADIGFAEVHDCFTIAELLMYEALGLCAPGTGASVLEDGSVYRGGRLPVNLSGGLKAKGHPVGATGVSMHALAFRQLTGTAGDIQTPDPRLGVVVNMGGAAVANYATVMETGRG</sequence>
<dbReference type="AlphaFoldDB" id="A0A1H8IFA3"/>
<dbReference type="PANTHER" id="PTHR42870">
    <property type="entry name" value="ACETYL-COA C-ACETYLTRANSFERASE"/>
    <property type="match status" value="1"/>
</dbReference>
<name>A0A1H8IFA3_9RHOB</name>
<reference evidence="3 4" key="1">
    <citation type="submission" date="2016-10" db="EMBL/GenBank/DDBJ databases">
        <authorList>
            <person name="de Groot N.N."/>
        </authorList>
    </citation>
    <scope>NUCLEOTIDE SEQUENCE [LARGE SCALE GENOMIC DNA]</scope>
    <source>
        <strain evidence="3 4">DSM 3857</strain>
    </source>
</reference>
<dbReference type="OrthoDB" id="9790314at2"/>
<dbReference type="Gene3D" id="3.40.47.10">
    <property type="match status" value="1"/>
</dbReference>
<keyword evidence="4" id="KW-1185">Reference proteome</keyword>
<proteinExistence type="predicted"/>
<evidence type="ECO:0000313" key="4">
    <source>
        <dbReference type="Proteomes" id="UP000198761"/>
    </source>
</evidence>
<dbReference type="NCBIfam" id="NF005704">
    <property type="entry name" value="PRK07516.1"/>
    <property type="match status" value="1"/>
</dbReference>
<dbReference type="GO" id="GO:0003988">
    <property type="term" value="F:acetyl-CoA C-acyltransferase activity"/>
    <property type="evidence" value="ECO:0007669"/>
    <property type="project" value="UniProtKB-ARBA"/>
</dbReference>
<organism evidence="3 4">
    <name type="scientific">Gemmobacter aquatilis</name>
    <dbReference type="NCBI Taxonomy" id="933059"/>
    <lineage>
        <taxon>Bacteria</taxon>
        <taxon>Pseudomonadati</taxon>
        <taxon>Pseudomonadota</taxon>
        <taxon>Alphaproteobacteria</taxon>
        <taxon>Rhodobacterales</taxon>
        <taxon>Paracoccaceae</taxon>
        <taxon>Gemmobacter</taxon>
    </lineage>
</organism>
<dbReference type="PANTHER" id="PTHR42870:SF1">
    <property type="entry name" value="NON-SPECIFIC LIPID-TRANSFER PROTEIN-LIKE 2"/>
    <property type="match status" value="1"/>
</dbReference>
<dbReference type="InterPro" id="IPR055140">
    <property type="entry name" value="Thiolase_C_2"/>
</dbReference>
<dbReference type="Pfam" id="PF00108">
    <property type="entry name" value="Thiolase_N"/>
    <property type="match status" value="1"/>
</dbReference>
<feature type="domain" description="Thiolase N-terminal" evidence="1">
    <location>
        <begin position="5"/>
        <end position="225"/>
    </location>
</feature>
<gene>
    <name evidence="3" type="ORF">SAMN04488103_106208</name>
</gene>
<dbReference type="RefSeq" id="WP_091301893.1">
    <property type="nucleotide sequence ID" value="NZ_FOCE01000006.1"/>
</dbReference>
<dbReference type="Proteomes" id="UP000198761">
    <property type="component" value="Unassembled WGS sequence"/>
</dbReference>
<dbReference type="InterPro" id="IPR020616">
    <property type="entry name" value="Thiolase_N"/>
</dbReference>
<evidence type="ECO:0000259" key="2">
    <source>
        <dbReference type="Pfam" id="PF22691"/>
    </source>
</evidence>
<dbReference type="CDD" id="cd00829">
    <property type="entry name" value="SCP-x_thiolase"/>
    <property type="match status" value="1"/>
</dbReference>